<evidence type="ECO:0000313" key="2">
    <source>
        <dbReference type="Proteomes" id="UP000467700"/>
    </source>
</evidence>
<accession>A0A8S0XVL9</accession>
<dbReference type="AlphaFoldDB" id="A0A8S0XVL9"/>
<organism evidence="1 2">
    <name type="scientific">Cyclocybe aegerita</name>
    <name type="common">Black poplar mushroom</name>
    <name type="synonym">Agrocybe aegerita</name>
    <dbReference type="NCBI Taxonomy" id="1973307"/>
    <lineage>
        <taxon>Eukaryota</taxon>
        <taxon>Fungi</taxon>
        <taxon>Dikarya</taxon>
        <taxon>Basidiomycota</taxon>
        <taxon>Agaricomycotina</taxon>
        <taxon>Agaricomycetes</taxon>
        <taxon>Agaricomycetidae</taxon>
        <taxon>Agaricales</taxon>
        <taxon>Agaricineae</taxon>
        <taxon>Bolbitiaceae</taxon>
        <taxon>Cyclocybe</taxon>
    </lineage>
</organism>
<gene>
    <name evidence="1" type="ORF">AAE3_LOCUS8722</name>
</gene>
<name>A0A8S0XVL9_CYCAE</name>
<keyword evidence="2" id="KW-1185">Reference proteome</keyword>
<comment type="caution">
    <text evidence="1">The sequence shown here is derived from an EMBL/GenBank/DDBJ whole genome shotgun (WGS) entry which is preliminary data.</text>
</comment>
<dbReference type="Proteomes" id="UP000467700">
    <property type="component" value="Unassembled WGS sequence"/>
</dbReference>
<reference evidence="1 2" key="1">
    <citation type="submission" date="2020-01" db="EMBL/GenBank/DDBJ databases">
        <authorList>
            <person name="Gupta K D."/>
        </authorList>
    </citation>
    <scope>NUCLEOTIDE SEQUENCE [LARGE SCALE GENOMIC DNA]</scope>
</reference>
<dbReference type="EMBL" id="CACVBS010000055">
    <property type="protein sequence ID" value="CAA7266521.1"/>
    <property type="molecule type" value="Genomic_DNA"/>
</dbReference>
<protein>
    <submittedName>
        <fullName evidence="1">Uncharacterized protein</fullName>
    </submittedName>
</protein>
<evidence type="ECO:0000313" key="1">
    <source>
        <dbReference type="EMBL" id="CAA7266521.1"/>
    </source>
</evidence>
<proteinExistence type="predicted"/>
<dbReference type="OrthoDB" id="3249150at2759"/>
<sequence length="121" mass="13707">MPALQSYDVLLDLTNDMHDSVSIQLLRDYGRQSSRVVLLQPTETLTLILESGSSYQYAVKSRTKVANVTAKSWRDIQCCTSQLFRGNLTESLTSNVTQAVNGVNVDRVWRDHRFNVWANEA</sequence>